<feature type="non-terminal residue" evidence="3">
    <location>
        <position position="206"/>
    </location>
</feature>
<dbReference type="SUPFAM" id="SSF109640">
    <property type="entry name" value="KRAB domain (Kruppel-associated box)"/>
    <property type="match status" value="1"/>
</dbReference>
<keyword evidence="4" id="KW-1185">Reference proteome</keyword>
<dbReference type="STRING" id="56216.A0A1A6GI41"/>
<dbReference type="EMBL" id="LZPO01088238">
    <property type="protein sequence ID" value="OBS65881.1"/>
    <property type="molecule type" value="Genomic_DNA"/>
</dbReference>
<dbReference type="InterPro" id="IPR001909">
    <property type="entry name" value="KRAB"/>
</dbReference>
<dbReference type="GO" id="GO:0006355">
    <property type="term" value="P:regulation of DNA-templated transcription"/>
    <property type="evidence" value="ECO:0007669"/>
    <property type="project" value="InterPro"/>
</dbReference>
<feature type="compositionally biased region" description="Basic and acidic residues" evidence="1">
    <location>
        <begin position="22"/>
        <end position="34"/>
    </location>
</feature>
<feature type="domain" description="KRAB" evidence="2">
    <location>
        <begin position="42"/>
        <end position="70"/>
    </location>
</feature>
<comment type="caution">
    <text evidence="3">The sequence shown here is derived from an EMBL/GenBank/DDBJ whole genome shotgun (WGS) entry which is preliminary data.</text>
</comment>
<feature type="region of interest" description="Disordered" evidence="1">
    <location>
        <begin position="1"/>
        <end position="44"/>
    </location>
</feature>
<feature type="compositionally biased region" description="Basic and acidic residues" evidence="1">
    <location>
        <begin position="171"/>
        <end position="206"/>
    </location>
</feature>
<dbReference type="Proteomes" id="UP000092124">
    <property type="component" value="Unassembled WGS sequence"/>
</dbReference>
<evidence type="ECO:0000313" key="3">
    <source>
        <dbReference type="EMBL" id="OBS65881.1"/>
    </source>
</evidence>
<dbReference type="CDD" id="cd07765">
    <property type="entry name" value="KRAB_A-box"/>
    <property type="match status" value="1"/>
</dbReference>
<feature type="region of interest" description="Disordered" evidence="1">
    <location>
        <begin position="64"/>
        <end position="206"/>
    </location>
</feature>
<protein>
    <recommendedName>
        <fullName evidence="2">KRAB domain-containing protein</fullName>
    </recommendedName>
</protein>
<dbReference type="AlphaFoldDB" id="A0A1A6GI41"/>
<evidence type="ECO:0000256" key="1">
    <source>
        <dbReference type="SAM" id="MobiDB-lite"/>
    </source>
</evidence>
<dbReference type="Gene3D" id="6.10.140.140">
    <property type="match status" value="1"/>
</dbReference>
<gene>
    <name evidence="3" type="ORF">A6R68_05579</name>
</gene>
<feature type="compositionally biased region" description="Basic and acidic residues" evidence="1">
    <location>
        <begin position="79"/>
        <end position="95"/>
    </location>
</feature>
<organism evidence="3 4">
    <name type="scientific">Neotoma lepida</name>
    <name type="common">Desert woodrat</name>
    <dbReference type="NCBI Taxonomy" id="56216"/>
    <lineage>
        <taxon>Eukaryota</taxon>
        <taxon>Metazoa</taxon>
        <taxon>Chordata</taxon>
        <taxon>Craniata</taxon>
        <taxon>Vertebrata</taxon>
        <taxon>Euteleostomi</taxon>
        <taxon>Mammalia</taxon>
        <taxon>Eutheria</taxon>
        <taxon>Euarchontoglires</taxon>
        <taxon>Glires</taxon>
        <taxon>Rodentia</taxon>
        <taxon>Myomorpha</taxon>
        <taxon>Muroidea</taxon>
        <taxon>Cricetidae</taxon>
        <taxon>Neotominae</taxon>
        <taxon>Neotoma</taxon>
    </lineage>
</organism>
<evidence type="ECO:0000313" key="4">
    <source>
        <dbReference type="Proteomes" id="UP000092124"/>
    </source>
</evidence>
<dbReference type="Pfam" id="PF01352">
    <property type="entry name" value="KRAB"/>
    <property type="match status" value="1"/>
</dbReference>
<evidence type="ECO:0000259" key="2">
    <source>
        <dbReference type="Pfam" id="PF01352"/>
    </source>
</evidence>
<feature type="compositionally biased region" description="Basic residues" evidence="1">
    <location>
        <begin position="116"/>
        <end position="127"/>
    </location>
</feature>
<dbReference type="InterPro" id="IPR036051">
    <property type="entry name" value="KRAB_dom_sf"/>
</dbReference>
<proteinExistence type="predicted"/>
<accession>A0A1A6GI41</accession>
<name>A0A1A6GI41_NEOLE</name>
<reference evidence="3 4" key="1">
    <citation type="submission" date="2016-06" db="EMBL/GenBank/DDBJ databases">
        <title>The Draft Genome Sequence and Annotation of the Desert Woodrat Neotoma lepida.</title>
        <authorList>
            <person name="Campbell M."/>
            <person name="Oakeson K.F."/>
            <person name="Yandell M."/>
            <person name="Halpert J.R."/>
            <person name="Dearing D."/>
        </authorList>
    </citation>
    <scope>NUCLEOTIDE SEQUENCE [LARGE SCALE GENOMIC DNA]</scope>
    <source>
        <strain evidence="3">417</strain>
        <tissue evidence="3">Liver</tissue>
    </source>
</reference>
<sequence length="206" mass="22984">MSASDSNLVLTKPEAVGRRRAGTADKARRPRDMAASEPADSDAEWEQLELVQRNLSRDALLENCSNPASMEVQQDDEQIEKKQKSQGKLIKEATFKKKSSTSKKSTECALSDTKNVSKKHVPSKKRLLKSDSPGKNLKQNLDLPGQIKNSTKKKPDTAKEHRKSFSPTVSETKKDKIPDRKKCEKIPNKKSPGKGDKNPAGKRYEK</sequence>